<keyword evidence="1" id="KW-0732">Signal</keyword>
<evidence type="ECO:0000313" key="2">
    <source>
        <dbReference type="EMBL" id="MEB3073904.1"/>
    </source>
</evidence>
<evidence type="ECO:0000313" key="3">
    <source>
        <dbReference type="Proteomes" id="UP001311730"/>
    </source>
</evidence>
<proteinExistence type="predicted"/>
<gene>
    <name evidence="2" type="ORF">VJJ08_01135</name>
</gene>
<feature type="chain" id="PRO_5045057695" evidence="1">
    <location>
        <begin position="22"/>
        <end position="158"/>
    </location>
</feature>
<reference evidence="2 3" key="1">
    <citation type="submission" date="2023-12" db="EMBL/GenBank/DDBJ databases">
        <title>Genomic sequences of Capnocytophaga and Parvimonas strains.</title>
        <authorList>
            <person name="Watt R.M."/>
            <person name="Wang M."/>
            <person name="Yang T."/>
            <person name="Tong W.M."/>
        </authorList>
    </citation>
    <scope>NUCLEOTIDE SEQUENCE [LARGE SCALE GENOMIC DNA]</scope>
    <source>
        <strain evidence="2 3">CCUG 13096</strain>
    </source>
</reference>
<protein>
    <submittedName>
        <fullName evidence="2">Uncharacterized protein</fullName>
    </submittedName>
</protein>
<sequence>MKLFFTLVSMFLCLGTLHAQNAQRATAERLIEAIRNTPEEDLPILYPMLKITRVIPQEQGGMERLRQVFIFIKSQIQDQGPILYTSKEAKELINSGQTEQQVSEILTSDKGTVFYLYLPYHDKFLVRSPIVVNSKNEIIAINIDYCKDNTLYLCLQYL</sequence>
<evidence type="ECO:0000256" key="1">
    <source>
        <dbReference type="SAM" id="SignalP"/>
    </source>
</evidence>
<accession>A0ABU5Z4N5</accession>
<keyword evidence="3" id="KW-1185">Reference proteome</keyword>
<organism evidence="2 3">
    <name type="scientific">Capnocytophaga gingivalis</name>
    <dbReference type="NCBI Taxonomy" id="1017"/>
    <lineage>
        <taxon>Bacteria</taxon>
        <taxon>Pseudomonadati</taxon>
        <taxon>Bacteroidota</taxon>
        <taxon>Flavobacteriia</taxon>
        <taxon>Flavobacteriales</taxon>
        <taxon>Flavobacteriaceae</taxon>
        <taxon>Capnocytophaga</taxon>
    </lineage>
</organism>
<comment type="caution">
    <text evidence="2">The sequence shown here is derived from an EMBL/GenBank/DDBJ whole genome shotgun (WGS) entry which is preliminary data.</text>
</comment>
<dbReference type="RefSeq" id="WP_323982413.1">
    <property type="nucleotide sequence ID" value="NZ_JAYKBW010000001.1"/>
</dbReference>
<dbReference type="EMBL" id="JAYKBW010000001">
    <property type="protein sequence ID" value="MEB3073904.1"/>
    <property type="molecule type" value="Genomic_DNA"/>
</dbReference>
<dbReference type="Proteomes" id="UP001311730">
    <property type="component" value="Unassembled WGS sequence"/>
</dbReference>
<name>A0ABU5Z4N5_9FLAO</name>
<feature type="signal peptide" evidence="1">
    <location>
        <begin position="1"/>
        <end position="21"/>
    </location>
</feature>